<sequence>MAKTEATTRLANDPDFLNHVIKKLTEDSQTERTVKTGFTDDQDAEKIAEDALAIRHTFENLSDELEMVDAENWGQNWSEQWKEPSFLYNEALDVAQVLAQKGAKYIDDFYEFSPTLWPSIYKKDVITKRLNDWFKLSDKLTEINSAFTQFAIKKGAANDQKQGDLQRQIKHLQYKIDWQAHSLTTPNSAAKMQSVLNEHITGLTMVSSILTLPTVGPNRNTTLTYDLNFRKKKNEIAKQATELAKEKSRLNRVQVALSILTHDVADITTRVNWFANLWIAAHNDYIELQRWAENDYNDQNTLLRKRLEALESAGNVFLIDMKRLANALKP</sequence>
<comment type="caution">
    <text evidence="1">The sequence shown here is derived from an EMBL/GenBank/DDBJ whole genome shotgun (WGS) entry which is preliminary data.</text>
</comment>
<gene>
    <name evidence="1" type="ORF">CTheo_5020</name>
</gene>
<keyword evidence="2" id="KW-1185">Reference proteome</keyword>
<organism evidence="1 2">
    <name type="scientific">Ceratobasidium theobromae</name>
    <dbReference type="NCBI Taxonomy" id="1582974"/>
    <lineage>
        <taxon>Eukaryota</taxon>
        <taxon>Fungi</taxon>
        <taxon>Dikarya</taxon>
        <taxon>Basidiomycota</taxon>
        <taxon>Agaricomycotina</taxon>
        <taxon>Agaricomycetes</taxon>
        <taxon>Cantharellales</taxon>
        <taxon>Ceratobasidiaceae</taxon>
        <taxon>Ceratobasidium</taxon>
    </lineage>
</organism>
<proteinExistence type="predicted"/>
<dbReference type="AlphaFoldDB" id="A0A5N5QJ13"/>
<dbReference type="EMBL" id="SSOP01000101">
    <property type="protein sequence ID" value="KAB5591513.1"/>
    <property type="molecule type" value="Genomic_DNA"/>
</dbReference>
<name>A0A5N5QJ13_9AGAM</name>
<dbReference type="Proteomes" id="UP000383932">
    <property type="component" value="Unassembled WGS sequence"/>
</dbReference>
<protein>
    <submittedName>
        <fullName evidence="1">Uncharacterized protein</fullName>
    </submittedName>
</protein>
<accession>A0A5N5QJ13</accession>
<reference evidence="1 2" key="1">
    <citation type="journal article" date="2019" name="Fungal Biol. Biotechnol.">
        <title>Draft genome sequence of fastidious pathogen Ceratobasidium theobromae, which causes vascular-streak dieback in Theobroma cacao.</title>
        <authorList>
            <person name="Ali S.S."/>
            <person name="Asman A."/>
            <person name="Shao J."/>
            <person name="Firmansyah A.P."/>
            <person name="Susilo A.W."/>
            <person name="Rosmana A."/>
            <person name="McMahon P."/>
            <person name="Junaid M."/>
            <person name="Guest D."/>
            <person name="Kheng T.Y."/>
            <person name="Meinhardt L.W."/>
            <person name="Bailey B.A."/>
        </authorList>
    </citation>
    <scope>NUCLEOTIDE SEQUENCE [LARGE SCALE GENOMIC DNA]</scope>
    <source>
        <strain evidence="1 2">CT2</strain>
    </source>
</reference>
<evidence type="ECO:0000313" key="2">
    <source>
        <dbReference type="Proteomes" id="UP000383932"/>
    </source>
</evidence>
<evidence type="ECO:0000313" key="1">
    <source>
        <dbReference type="EMBL" id="KAB5591513.1"/>
    </source>
</evidence>